<sequence length="32" mass="3823">MVTMERVERVLAEMPECDKLNAIRDEWNAIYP</sequence>
<evidence type="ECO:0000313" key="1">
    <source>
        <dbReference type="EMBL" id="GAH93958.1"/>
    </source>
</evidence>
<name>X1LIL6_9ZZZZ</name>
<gene>
    <name evidence="1" type="ORF">S03H2_69018</name>
</gene>
<feature type="non-terminal residue" evidence="1">
    <location>
        <position position="32"/>
    </location>
</feature>
<dbReference type="EMBL" id="BARU01045506">
    <property type="protein sequence ID" value="GAH93958.1"/>
    <property type="molecule type" value="Genomic_DNA"/>
</dbReference>
<reference evidence="1" key="1">
    <citation type="journal article" date="2014" name="Front. Microbiol.">
        <title>High frequency of phylogenetically diverse reductive dehalogenase-homologous genes in deep subseafloor sedimentary metagenomes.</title>
        <authorList>
            <person name="Kawai M."/>
            <person name="Futagami T."/>
            <person name="Toyoda A."/>
            <person name="Takaki Y."/>
            <person name="Nishi S."/>
            <person name="Hori S."/>
            <person name="Arai W."/>
            <person name="Tsubouchi T."/>
            <person name="Morono Y."/>
            <person name="Uchiyama I."/>
            <person name="Ito T."/>
            <person name="Fujiyama A."/>
            <person name="Inagaki F."/>
            <person name="Takami H."/>
        </authorList>
    </citation>
    <scope>NUCLEOTIDE SEQUENCE</scope>
    <source>
        <strain evidence="1">Expedition CK06-06</strain>
    </source>
</reference>
<dbReference type="AlphaFoldDB" id="X1LIL6"/>
<accession>X1LIL6</accession>
<protein>
    <submittedName>
        <fullName evidence="1">Uncharacterized protein</fullName>
    </submittedName>
</protein>
<organism evidence="1">
    <name type="scientific">marine sediment metagenome</name>
    <dbReference type="NCBI Taxonomy" id="412755"/>
    <lineage>
        <taxon>unclassified sequences</taxon>
        <taxon>metagenomes</taxon>
        <taxon>ecological metagenomes</taxon>
    </lineage>
</organism>
<comment type="caution">
    <text evidence="1">The sequence shown here is derived from an EMBL/GenBank/DDBJ whole genome shotgun (WGS) entry which is preliminary data.</text>
</comment>
<proteinExistence type="predicted"/>